<keyword evidence="2" id="KW-1185">Reference proteome</keyword>
<protein>
    <submittedName>
        <fullName evidence="1">DUF6265 family protein</fullName>
    </submittedName>
</protein>
<dbReference type="Proteomes" id="UP001139226">
    <property type="component" value="Unassembled WGS sequence"/>
</dbReference>
<evidence type="ECO:0000313" key="1">
    <source>
        <dbReference type="EMBL" id="MCH4822675.1"/>
    </source>
</evidence>
<sequence length="157" mass="18333">MKIYTIIFLCLIFSIANNKKEADLRQFQETENFDWILGEWIRTNGKKELITTETWKKTSVNIYEGTGLSMKNGEKVFRENLRILKKKNDWVYEVTGVNADTTNFMLTSISEDSFTAVNPENPFPKEINYRAENGNLIAEISDDGKRIIFEFKRSDQK</sequence>
<gene>
    <name evidence="1" type="ORF">ML462_05765</name>
</gene>
<evidence type="ECO:0000313" key="2">
    <source>
        <dbReference type="Proteomes" id="UP001139226"/>
    </source>
</evidence>
<comment type="caution">
    <text evidence="1">The sequence shown here is derived from an EMBL/GenBank/DDBJ whole genome shotgun (WGS) entry which is preliminary data.</text>
</comment>
<dbReference type="AlphaFoldDB" id="A0A9X1V1U2"/>
<reference evidence="1" key="1">
    <citation type="submission" date="2022-03" db="EMBL/GenBank/DDBJ databases">
        <title>Gramella crocea sp. nov., isolated from activated sludge of a seafood processing plant.</title>
        <authorList>
            <person name="Zhang X."/>
        </authorList>
    </citation>
    <scope>NUCLEOTIDE SEQUENCE</scope>
    <source>
        <strain evidence="1">YJ019</strain>
    </source>
</reference>
<organism evidence="1 2">
    <name type="scientific">Christiangramia lutea</name>
    <dbReference type="NCBI Taxonomy" id="1607951"/>
    <lineage>
        <taxon>Bacteria</taxon>
        <taxon>Pseudomonadati</taxon>
        <taxon>Bacteroidota</taxon>
        <taxon>Flavobacteriia</taxon>
        <taxon>Flavobacteriales</taxon>
        <taxon>Flavobacteriaceae</taxon>
        <taxon>Christiangramia</taxon>
    </lineage>
</organism>
<proteinExistence type="predicted"/>
<dbReference type="EMBL" id="JAKVTV010000001">
    <property type="protein sequence ID" value="MCH4822675.1"/>
    <property type="molecule type" value="Genomic_DNA"/>
</dbReference>
<accession>A0A9X1V1U2</accession>
<name>A0A9X1V1U2_9FLAO</name>
<dbReference type="RefSeq" id="WP_240712799.1">
    <property type="nucleotide sequence ID" value="NZ_JAKVTV010000001.1"/>
</dbReference>